<dbReference type="InterPro" id="IPR008050">
    <property type="entry name" value="MCM7"/>
</dbReference>
<dbReference type="EMBL" id="CAJOBI010000455">
    <property type="protein sequence ID" value="CAF3824219.1"/>
    <property type="molecule type" value="Genomic_DNA"/>
</dbReference>
<dbReference type="Gene3D" id="2.20.28.10">
    <property type="match status" value="1"/>
</dbReference>
<dbReference type="GO" id="GO:0016787">
    <property type="term" value="F:hydrolase activity"/>
    <property type="evidence" value="ECO:0007669"/>
    <property type="project" value="UniProtKB-KW"/>
</dbReference>
<accession>A0A815QT83</accession>
<dbReference type="PRINTS" id="PR01663">
    <property type="entry name" value="MCMPROTEIN7"/>
</dbReference>
<keyword evidence="4" id="KW-0158">Chromosome</keyword>
<keyword evidence="8 16" id="KW-0347">Helicase</keyword>
<comment type="caution">
    <text evidence="18">The sequence shown here is derived from an EMBL/GenBank/DDBJ whole genome shotgun (WGS) entry which is preliminary data.</text>
</comment>
<dbReference type="FunFam" id="3.30.1640.10:FF:000007">
    <property type="entry name" value="DNA replication licensing factor MCM7"/>
    <property type="match status" value="1"/>
</dbReference>
<comment type="similarity">
    <text evidence="3 15">Belongs to the MCM family.</text>
</comment>
<sequence>MQNTVRDYQADKNKIKDFLNEFEVDTADGYKASKYVKQLRNLANREQTTLVIDIDDVATVDPELADAIVENSRRYIQLFSQVVQELLPELKDKEIENKDVLDVYIEHRELMEQRMHHNSDEARDPMNRYPEELMRRFELYFKPPQTQKSLSVRQVKSNNIGKLISVKGVVTRTTEVKPMISVATYTCDICGSETYQPITSPTFMPLVMCQSQDCVTNKSGGRLSLQTRGSKFIKFQEVKIQEQTDQVPVGNIPRSMTIWCRGTNTRLSQPGDHVAVSGIFLPLLRTGFRQMTQGLLSDTFLEAHRIVLLNKSENEEMENSELSEVELADLFAEKDLYDRLALSIAPEIYGHEDIKKALLLLLVGGIDKSPQGMKVRGNINVCLMGDPGVAKSQLLSYVNRLAQRSQYTTGRGSSGVGLTSALIKDPITDEFVLEGGALVLADQGVCCIDEFDKMTEHDRTAIYEVMEQQTISIAKAGILTSLNARTSILAAANPAYGRYNPKRSIEANIQLPAALLSRFDLLWIIQDKNDREIDLKLARHIASVHQNGCQPDVEHNQNSVDMKTLRRYIATCKKKQPLVPEALLDYVVTAYVELRKQARVSKDMTYTSARMLLSILRLSTALARLRCDDLVSKDDIDESLRLMESSRLILKDHDNVSTRQINPIDQVFGIVRDMVPLSGTKIVRYGEAKERCIAKGLKPDLFDNALERYEEMGLWCVNQQRTTITII</sequence>
<organism evidence="18 23">
    <name type="scientific">Rotaria magnacalcarata</name>
    <dbReference type="NCBI Taxonomy" id="392030"/>
    <lineage>
        <taxon>Eukaryota</taxon>
        <taxon>Metazoa</taxon>
        <taxon>Spiralia</taxon>
        <taxon>Gnathifera</taxon>
        <taxon>Rotifera</taxon>
        <taxon>Eurotatoria</taxon>
        <taxon>Bdelloidea</taxon>
        <taxon>Philodinida</taxon>
        <taxon>Philodinidae</taxon>
        <taxon>Rotaria</taxon>
    </lineage>
</organism>
<keyword evidence="11 15" id="KW-0238">DNA-binding</keyword>
<dbReference type="OrthoDB" id="3207464at2759"/>
<evidence type="ECO:0000256" key="6">
    <source>
        <dbReference type="ARBA" id="ARBA00022741"/>
    </source>
</evidence>
<dbReference type="PROSITE" id="PS50051">
    <property type="entry name" value="MCM_2"/>
    <property type="match status" value="1"/>
</dbReference>
<evidence type="ECO:0000259" key="17">
    <source>
        <dbReference type="PROSITE" id="PS50051"/>
    </source>
</evidence>
<evidence type="ECO:0000256" key="14">
    <source>
        <dbReference type="ARBA" id="ARBA00048432"/>
    </source>
</evidence>
<evidence type="ECO:0000256" key="16">
    <source>
        <dbReference type="RuleBase" id="RU365012"/>
    </source>
</evidence>
<dbReference type="AlphaFoldDB" id="A0A815QT83"/>
<evidence type="ECO:0000256" key="9">
    <source>
        <dbReference type="ARBA" id="ARBA00022840"/>
    </source>
</evidence>
<dbReference type="Gene3D" id="3.40.50.300">
    <property type="entry name" value="P-loop containing nucleotide triphosphate hydrolases"/>
    <property type="match status" value="1"/>
</dbReference>
<dbReference type="InterPro" id="IPR012340">
    <property type="entry name" value="NA-bd_OB-fold"/>
</dbReference>
<evidence type="ECO:0000313" key="22">
    <source>
        <dbReference type="EMBL" id="CAF3839393.1"/>
    </source>
</evidence>
<dbReference type="SMART" id="SM00382">
    <property type="entry name" value="AAA"/>
    <property type="match status" value="1"/>
</dbReference>
<dbReference type="InterPro" id="IPR018525">
    <property type="entry name" value="MCM_CS"/>
</dbReference>
<dbReference type="Gene3D" id="2.40.50.140">
    <property type="entry name" value="Nucleic acid-binding proteins"/>
    <property type="match status" value="1"/>
</dbReference>
<dbReference type="GO" id="GO:0000727">
    <property type="term" value="P:double-strand break repair via break-induced replication"/>
    <property type="evidence" value="ECO:0007669"/>
    <property type="project" value="TreeGrafter"/>
</dbReference>
<keyword evidence="13 16" id="KW-0131">Cell cycle</keyword>
<evidence type="ECO:0000256" key="13">
    <source>
        <dbReference type="ARBA" id="ARBA00023306"/>
    </source>
</evidence>
<dbReference type="EMBL" id="CAJOBH010001165">
    <property type="protein sequence ID" value="CAF3839393.1"/>
    <property type="molecule type" value="Genomic_DNA"/>
</dbReference>
<dbReference type="Pfam" id="PF14551">
    <property type="entry name" value="MCM_N"/>
    <property type="match status" value="1"/>
</dbReference>
<dbReference type="Pfam" id="PF00493">
    <property type="entry name" value="MCM"/>
    <property type="match status" value="1"/>
</dbReference>
<dbReference type="Proteomes" id="UP000663824">
    <property type="component" value="Unassembled WGS sequence"/>
</dbReference>
<comment type="function">
    <text evidence="16">Acts as component of the MCM2-7 complex (MCM complex) which is the replicative helicase essential for 'once per cell cycle' DNA replication initiation and elongation in eukaryotic cells. The active ATPase sites in the MCM2-7 ring are formed through the interaction surfaces of two neighboring subunits such that a critical structure of a conserved arginine finger motif is provided in trans relative to the ATP-binding site of the Walker A box of the adjacent subunit. The six ATPase active sites, however, are likely to contribute differentially to the complex helicase activity.</text>
</comment>
<dbReference type="InterPro" id="IPR027417">
    <property type="entry name" value="P-loop_NTPase"/>
</dbReference>
<dbReference type="GO" id="GO:0006271">
    <property type="term" value="P:DNA strand elongation involved in DNA replication"/>
    <property type="evidence" value="ECO:0007669"/>
    <property type="project" value="TreeGrafter"/>
</dbReference>
<dbReference type="InterPro" id="IPR001208">
    <property type="entry name" value="MCM_dom"/>
</dbReference>
<evidence type="ECO:0000256" key="3">
    <source>
        <dbReference type="ARBA" id="ARBA00008010"/>
    </source>
</evidence>
<evidence type="ECO:0000313" key="20">
    <source>
        <dbReference type="EMBL" id="CAF2230208.1"/>
    </source>
</evidence>
<evidence type="ECO:0000256" key="10">
    <source>
        <dbReference type="ARBA" id="ARBA00022843"/>
    </source>
</evidence>
<dbReference type="GO" id="GO:0005634">
    <property type="term" value="C:nucleus"/>
    <property type="evidence" value="ECO:0007669"/>
    <property type="project" value="UniProtKB-SubCell"/>
</dbReference>
<gene>
    <name evidence="16" type="primary">MCM7</name>
    <name evidence="22" type="ORF">BYL167_LOCUS5186</name>
    <name evidence="18" type="ORF">CJN711_LOCUS25401</name>
    <name evidence="19" type="ORF">KQP761_LOCUS29730</name>
    <name evidence="20" type="ORF">MBJ925_LOCUS36847</name>
    <name evidence="21" type="ORF">SMN809_LOCUS2470</name>
</gene>
<evidence type="ECO:0000256" key="15">
    <source>
        <dbReference type="RuleBase" id="RU004070"/>
    </source>
</evidence>
<dbReference type="Proteomes" id="UP000663834">
    <property type="component" value="Unassembled WGS sequence"/>
</dbReference>
<dbReference type="PANTHER" id="PTHR11630:SF26">
    <property type="entry name" value="DNA REPLICATION LICENSING FACTOR MCM7"/>
    <property type="match status" value="1"/>
</dbReference>
<keyword evidence="7 16" id="KW-0378">Hydrolase</keyword>
<keyword evidence="6 15" id="KW-0547">Nucleotide-binding</keyword>
<dbReference type="Pfam" id="PF17855">
    <property type="entry name" value="MCM_lid"/>
    <property type="match status" value="1"/>
</dbReference>
<dbReference type="GO" id="GO:0005524">
    <property type="term" value="F:ATP binding"/>
    <property type="evidence" value="ECO:0007669"/>
    <property type="project" value="UniProtKB-KW"/>
</dbReference>
<evidence type="ECO:0000256" key="11">
    <source>
        <dbReference type="ARBA" id="ARBA00023125"/>
    </source>
</evidence>
<keyword evidence="5 16" id="KW-0235">DNA replication</keyword>
<keyword evidence="12 16" id="KW-0539">Nucleus</keyword>
<dbReference type="Proteomes" id="UP000681967">
    <property type="component" value="Unassembled WGS sequence"/>
</dbReference>
<dbReference type="EC" id="3.6.4.12" evidence="16"/>
<evidence type="ECO:0000256" key="8">
    <source>
        <dbReference type="ARBA" id="ARBA00022806"/>
    </source>
</evidence>
<reference evidence="18" key="1">
    <citation type="submission" date="2021-02" db="EMBL/GenBank/DDBJ databases">
        <authorList>
            <person name="Nowell W R."/>
        </authorList>
    </citation>
    <scope>NUCLEOTIDE SEQUENCE</scope>
</reference>
<feature type="domain" description="MCM C-terminal AAA(+) ATPase" evidence="17">
    <location>
        <begin position="336"/>
        <end position="541"/>
    </location>
</feature>
<dbReference type="Proteomes" id="UP000676336">
    <property type="component" value="Unassembled WGS sequence"/>
</dbReference>
<dbReference type="FunFam" id="2.20.28.10:FF:000004">
    <property type="entry name" value="DNA replication licensing factor MCM7"/>
    <property type="match status" value="1"/>
</dbReference>
<dbReference type="FunFam" id="3.40.50.300:FF:000288">
    <property type="entry name" value="DNA replication licensing factor MCM7"/>
    <property type="match status" value="1"/>
</dbReference>
<dbReference type="InterPro" id="IPR033762">
    <property type="entry name" value="MCM_OB"/>
</dbReference>
<evidence type="ECO:0000313" key="23">
    <source>
        <dbReference type="Proteomes" id="UP000663855"/>
    </source>
</evidence>
<dbReference type="Proteomes" id="UP000663855">
    <property type="component" value="Unassembled WGS sequence"/>
</dbReference>
<dbReference type="GO" id="GO:0003697">
    <property type="term" value="F:single-stranded DNA binding"/>
    <property type="evidence" value="ECO:0007669"/>
    <property type="project" value="TreeGrafter"/>
</dbReference>
<dbReference type="PANTHER" id="PTHR11630">
    <property type="entry name" value="DNA REPLICATION LICENSING FACTOR MCM FAMILY MEMBER"/>
    <property type="match status" value="1"/>
</dbReference>
<evidence type="ECO:0000313" key="19">
    <source>
        <dbReference type="EMBL" id="CAF1649676.1"/>
    </source>
</evidence>
<evidence type="ECO:0000256" key="4">
    <source>
        <dbReference type="ARBA" id="ARBA00022454"/>
    </source>
</evidence>
<evidence type="ECO:0000256" key="1">
    <source>
        <dbReference type="ARBA" id="ARBA00004123"/>
    </source>
</evidence>
<evidence type="ECO:0000256" key="5">
    <source>
        <dbReference type="ARBA" id="ARBA00022705"/>
    </source>
</evidence>
<dbReference type="SMART" id="SM00350">
    <property type="entry name" value="MCM"/>
    <property type="match status" value="1"/>
</dbReference>
<dbReference type="PRINTS" id="PR01657">
    <property type="entry name" value="MCMFAMILY"/>
</dbReference>
<keyword evidence="10" id="KW-0832">Ubl conjugation</keyword>
<evidence type="ECO:0000256" key="2">
    <source>
        <dbReference type="ARBA" id="ARBA00004286"/>
    </source>
</evidence>
<comment type="catalytic activity">
    <reaction evidence="14">
        <text>ATP + H2O = ADP + phosphate + H(+)</text>
        <dbReference type="Rhea" id="RHEA:13065"/>
        <dbReference type="ChEBI" id="CHEBI:15377"/>
        <dbReference type="ChEBI" id="CHEBI:15378"/>
        <dbReference type="ChEBI" id="CHEBI:30616"/>
        <dbReference type="ChEBI" id="CHEBI:43474"/>
        <dbReference type="ChEBI" id="CHEBI:456216"/>
        <dbReference type="EC" id="3.6.4.12"/>
    </reaction>
    <physiologicalReaction direction="left-to-right" evidence="14">
        <dbReference type="Rhea" id="RHEA:13066"/>
    </physiologicalReaction>
</comment>
<dbReference type="Pfam" id="PF17207">
    <property type="entry name" value="MCM_OB"/>
    <property type="match status" value="1"/>
</dbReference>
<comment type="subcellular location">
    <subcellularLocation>
        <location evidence="2">Chromosome</location>
    </subcellularLocation>
    <subcellularLocation>
        <location evidence="1 16">Nucleus</location>
    </subcellularLocation>
</comment>
<evidence type="ECO:0000313" key="21">
    <source>
        <dbReference type="EMBL" id="CAF3824219.1"/>
    </source>
</evidence>
<dbReference type="InterPro" id="IPR027925">
    <property type="entry name" value="MCM_N"/>
</dbReference>
<keyword evidence="9 15" id="KW-0067">ATP-binding</keyword>
<dbReference type="SUPFAM" id="SSF52540">
    <property type="entry name" value="P-loop containing nucleoside triphosphate hydrolases"/>
    <property type="match status" value="1"/>
</dbReference>
<evidence type="ECO:0000313" key="18">
    <source>
        <dbReference type="EMBL" id="CAF1466226.1"/>
    </source>
</evidence>
<dbReference type="GO" id="GO:0042555">
    <property type="term" value="C:MCM complex"/>
    <property type="evidence" value="ECO:0007669"/>
    <property type="project" value="InterPro"/>
</dbReference>
<dbReference type="GO" id="GO:0017116">
    <property type="term" value="F:single-stranded DNA helicase activity"/>
    <property type="evidence" value="ECO:0007669"/>
    <property type="project" value="TreeGrafter"/>
</dbReference>
<dbReference type="SUPFAM" id="SSF50249">
    <property type="entry name" value="Nucleic acid-binding proteins"/>
    <property type="match status" value="1"/>
</dbReference>
<dbReference type="CDD" id="cd17758">
    <property type="entry name" value="MCM7"/>
    <property type="match status" value="1"/>
</dbReference>
<dbReference type="Gene3D" id="3.30.1640.10">
    <property type="entry name" value="mini-chromosome maintenance (MCM) complex, chain A, domain 1"/>
    <property type="match status" value="1"/>
</dbReference>
<proteinExistence type="inferred from homology"/>
<dbReference type="InterPro" id="IPR003593">
    <property type="entry name" value="AAA+_ATPase"/>
</dbReference>
<dbReference type="GO" id="GO:0006270">
    <property type="term" value="P:DNA replication initiation"/>
    <property type="evidence" value="ECO:0007669"/>
    <property type="project" value="InterPro"/>
</dbReference>
<protein>
    <recommendedName>
        <fullName evidence="16">DNA replication licensing factor MCM7</fullName>
        <ecNumber evidence="16">3.6.4.12</ecNumber>
    </recommendedName>
</protein>
<name>A0A815QT83_9BILA</name>
<dbReference type="EMBL" id="CAJNOV010011831">
    <property type="protein sequence ID" value="CAF1466226.1"/>
    <property type="molecule type" value="Genomic_DNA"/>
</dbReference>
<evidence type="ECO:0000256" key="12">
    <source>
        <dbReference type="ARBA" id="ARBA00023242"/>
    </source>
</evidence>
<dbReference type="EMBL" id="CAJNOW010016359">
    <property type="protein sequence ID" value="CAF1649676.1"/>
    <property type="molecule type" value="Genomic_DNA"/>
</dbReference>
<dbReference type="EMBL" id="CAJNRE010020375">
    <property type="protein sequence ID" value="CAF2230208.1"/>
    <property type="molecule type" value="Genomic_DNA"/>
</dbReference>
<dbReference type="PROSITE" id="PS00847">
    <property type="entry name" value="MCM_1"/>
    <property type="match status" value="1"/>
</dbReference>
<dbReference type="GO" id="GO:0005694">
    <property type="term" value="C:chromosome"/>
    <property type="evidence" value="ECO:0007669"/>
    <property type="project" value="UniProtKB-SubCell"/>
</dbReference>
<dbReference type="InterPro" id="IPR031327">
    <property type="entry name" value="MCM"/>
</dbReference>
<dbReference type="InterPro" id="IPR041562">
    <property type="entry name" value="MCM_lid"/>
</dbReference>
<evidence type="ECO:0000256" key="7">
    <source>
        <dbReference type="ARBA" id="ARBA00022801"/>
    </source>
</evidence>